<sequence length="250" mass="29438">MIRLKETEPDEVTSELSEKDMENLQERLFILQNKAFEAKIANIFLIEGWSSSGRGEILQVLTERLDPKKFKVHSPFVHQSEDKNFPFLRSFWQVLPRFGESLFYLNSYLGRLAFLKNEDKIEKEDYEDTILSVLNTERMLSKDRLYFHKFFLHISEKEQSKRLGKSKKNKRTWELSSYDKDQSKHYSKYRKTFESLMNSSHSDICPWIVISADDSEKAKAQLLTTLVERLEKILNINSAEELKLLLGGKV</sequence>
<comment type="caution">
    <text evidence="2">The sequence shown here is derived from an EMBL/GenBank/DDBJ whole genome shotgun (WGS) entry which is preliminary data.</text>
</comment>
<organism evidence="2 3">
    <name type="scientific">Leptospira idonii</name>
    <dbReference type="NCBI Taxonomy" id="1193500"/>
    <lineage>
        <taxon>Bacteria</taxon>
        <taxon>Pseudomonadati</taxon>
        <taxon>Spirochaetota</taxon>
        <taxon>Spirochaetia</taxon>
        <taxon>Leptospirales</taxon>
        <taxon>Leptospiraceae</taxon>
        <taxon>Leptospira</taxon>
    </lineage>
</organism>
<dbReference type="GO" id="GO:0016301">
    <property type="term" value="F:kinase activity"/>
    <property type="evidence" value="ECO:0007669"/>
    <property type="project" value="UniProtKB-KW"/>
</dbReference>
<dbReference type="SUPFAM" id="SSF52540">
    <property type="entry name" value="P-loop containing nucleoside triphosphate hydrolases"/>
    <property type="match status" value="1"/>
</dbReference>
<dbReference type="AlphaFoldDB" id="A0A4R9M3C8"/>
<keyword evidence="2" id="KW-0808">Transferase</keyword>
<gene>
    <name evidence="2" type="ORF">EHS15_09405</name>
</gene>
<dbReference type="OrthoDB" id="323052at2"/>
<protein>
    <submittedName>
        <fullName evidence="2">Polyphosphate kinase</fullName>
    </submittedName>
</protein>
<dbReference type="RefSeq" id="WP_135760314.1">
    <property type="nucleotide sequence ID" value="NZ_RQHW01000032.1"/>
</dbReference>
<dbReference type="EMBL" id="RQHW01000032">
    <property type="protein sequence ID" value="TGN19308.1"/>
    <property type="molecule type" value="Genomic_DNA"/>
</dbReference>
<dbReference type="InterPro" id="IPR027417">
    <property type="entry name" value="P-loop_NTPase"/>
</dbReference>
<reference evidence="2" key="1">
    <citation type="journal article" date="2019" name="PLoS Negl. Trop. Dis.">
        <title>Revisiting the worldwide diversity of Leptospira species in the environment.</title>
        <authorList>
            <person name="Vincent A.T."/>
            <person name="Schiettekatte O."/>
            <person name="Bourhy P."/>
            <person name="Veyrier F.J."/>
            <person name="Picardeau M."/>
        </authorList>
    </citation>
    <scope>NUCLEOTIDE SEQUENCE [LARGE SCALE GENOMIC DNA]</scope>
    <source>
        <strain evidence="2">201300427</strain>
    </source>
</reference>
<dbReference type="PANTHER" id="PTHR34383:SF3">
    <property type="entry name" value="POLYPHOSPHATE:AMP PHOSPHOTRANSFERASE"/>
    <property type="match status" value="1"/>
</dbReference>
<accession>A0A4R9M3C8</accession>
<dbReference type="InterPro" id="IPR022488">
    <property type="entry name" value="PPK2-related"/>
</dbReference>
<keyword evidence="2" id="KW-0418">Kinase</keyword>
<keyword evidence="3" id="KW-1185">Reference proteome</keyword>
<name>A0A4R9M3C8_9LEPT</name>
<dbReference type="Gene3D" id="3.40.50.300">
    <property type="entry name" value="P-loop containing nucleotide triphosphate hydrolases"/>
    <property type="match status" value="1"/>
</dbReference>
<evidence type="ECO:0000259" key="1">
    <source>
        <dbReference type="Pfam" id="PF03976"/>
    </source>
</evidence>
<proteinExistence type="predicted"/>
<dbReference type="PANTHER" id="PTHR34383">
    <property type="entry name" value="POLYPHOSPHATE:AMP PHOSPHOTRANSFERASE-RELATED"/>
    <property type="match status" value="1"/>
</dbReference>
<evidence type="ECO:0000313" key="2">
    <source>
        <dbReference type="EMBL" id="TGN19308.1"/>
    </source>
</evidence>
<feature type="domain" description="Polyphosphate kinase-2-related" evidence="1">
    <location>
        <begin position="15"/>
        <end position="232"/>
    </location>
</feature>
<dbReference type="Pfam" id="PF03976">
    <property type="entry name" value="PPK2"/>
    <property type="match status" value="1"/>
</dbReference>
<evidence type="ECO:0000313" key="3">
    <source>
        <dbReference type="Proteomes" id="UP000298058"/>
    </source>
</evidence>
<dbReference type="Proteomes" id="UP000298058">
    <property type="component" value="Unassembled WGS sequence"/>
</dbReference>